<organism evidence="2 3">
    <name type="scientific">Moritella viscosa</name>
    <dbReference type="NCBI Taxonomy" id="80854"/>
    <lineage>
        <taxon>Bacteria</taxon>
        <taxon>Pseudomonadati</taxon>
        <taxon>Pseudomonadota</taxon>
        <taxon>Gammaproteobacteria</taxon>
        <taxon>Alteromonadales</taxon>
        <taxon>Moritellaceae</taxon>
        <taxon>Moritella</taxon>
    </lineage>
</organism>
<dbReference type="SUPFAM" id="SSF53448">
    <property type="entry name" value="Nucleotide-diphospho-sugar transferases"/>
    <property type="match status" value="1"/>
</dbReference>
<dbReference type="EMBL" id="FPLD01000102">
    <property type="protein sequence ID" value="SGZ12279.1"/>
    <property type="molecule type" value="Genomic_DNA"/>
</dbReference>
<feature type="domain" description="Glycosyltransferase 2-like" evidence="1">
    <location>
        <begin position="6"/>
        <end position="158"/>
    </location>
</feature>
<accession>A0A1L0AC36</accession>
<protein>
    <recommendedName>
        <fullName evidence="1">Glycosyltransferase 2-like domain-containing protein</fullName>
    </recommendedName>
</protein>
<dbReference type="OrthoDB" id="9802649at2"/>
<dbReference type="InterPro" id="IPR001173">
    <property type="entry name" value="Glyco_trans_2-like"/>
</dbReference>
<dbReference type="PANTHER" id="PTHR22916:SF3">
    <property type="entry name" value="UDP-GLCNAC:BETAGAL BETA-1,3-N-ACETYLGLUCOSAMINYLTRANSFERASE-LIKE PROTEIN 1"/>
    <property type="match status" value="1"/>
</dbReference>
<dbReference type="Proteomes" id="UP000183794">
    <property type="component" value="Unassembled WGS sequence"/>
</dbReference>
<dbReference type="GO" id="GO:0016758">
    <property type="term" value="F:hexosyltransferase activity"/>
    <property type="evidence" value="ECO:0007669"/>
    <property type="project" value="UniProtKB-ARBA"/>
</dbReference>
<evidence type="ECO:0000313" key="2">
    <source>
        <dbReference type="EMBL" id="SGZ12279.1"/>
    </source>
</evidence>
<dbReference type="Gene3D" id="3.90.550.10">
    <property type="entry name" value="Spore Coat Polysaccharide Biosynthesis Protein SpsA, Chain A"/>
    <property type="match status" value="1"/>
</dbReference>
<dbReference type="InterPro" id="IPR029044">
    <property type="entry name" value="Nucleotide-diphossugar_trans"/>
</dbReference>
<dbReference type="RefSeq" id="WP_075497870.1">
    <property type="nucleotide sequence ID" value="NZ_FPLD01000102.1"/>
</dbReference>
<name>A0A1L0AC36_9GAMM</name>
<reference evidence="2 3" key="1">
    <citation type="submission" date="2016-11" db="EMBL/GenBank/DDBJ databases">
        <authorList>
            <person name="Jaros S."/>
            <person name="Januszkiewicz K."/>
            <person name="Wedrychowicz H."/>
        </authorList>
    </citation>
    <scope>NUCLEOTIDE SEQUENCE [LARGE SCALE GENOMIC DNA]</scope>
    <source>
        <strain evidence="2">NVI 5450</strain>
    </source>
</reference>
<dbReference type="Pfam" id="PF00535">
    <property type="entry name" value="Glycos_transf_2"/>
    <property type="match status" value="1"/>
</dbReference>
<sequence>MKPTVSVIIPSKNCLPSLPQAIESIWRQNIDNIEVIIVDDGSTDGSWEWICKLCRKHNNIIALKLNSEGTSTARNHAVRVASGTYVAFLDADKFWYKDKLQQQIKFMKANPQLGICFTNCELMNDKNEVTHDSFTHSDYFKQQVLQHSPDAFVIPKGAAAIFSENIIGTSTVLVRRDLYLALDGFDHNIKLVSDWDLWLKIALHTAIGCIKKPLAACLRKKTIITNRVKQLKAIEQVIRRYENKIKTIDPYAVRSAHAHLSESYAEYYRQVACPTQALACDIKALCEQPASRRFWNILTDLKLTIHMTTYSKNLNI</sequence>
<gene>
    <name evidence="2" type="ORF">NVI5450_3814</name>
</gene>
<evidence type="ECO:0000313" key="3">
    <source>
        <dbReference type="Proteomes" id="UP000183794"/>
    </source>
</evidence>
<dbReference type="AlphaFoldDB" id="A0A1L0AC36"/>
<proteinExistence type="predicted"/>
<dbReference type="PANTHER" id="PTHR22916">
    <property type="entry name" value="GLYCOSYLTRANSFERASE"/>
    <property type="match status" value="1"/>
</dbReference>
<evidence type="ECO:0000259" key="1">
    <source>
        <dbReference type="Pfam" id="PF00535"/>
    </source>
</evidence>